<gene>
    <name evidence="1" type="ORF">OWV82_019137</name>
</gene>
<name>A0ACC1XDK6_MELAZ</name>
<evidence type="ECO:0000313" key="2">
    <source>
        <dbReference type="Proteomes" id="UP001164539"/>
    </source>
</evidence>
<proteinExistence type="predicted"/>
<sequence>MENWSMLSHLRNAVKKLKILLNLNLHRWQIASMIGASSGKRRLSFNDRPGLRFCTDDHPEDHSDSGSSSGRSTSLHRTISYPSEDDIDKRAEIFIENFHKQLRIERQISLELGYCRANSFEWSSP</sequence>
<dbReference type="EMBL" id="CM051403">
    <property type="protein sequence ID" value="KAJ4709334.1"/>
    <property type="molecule type" value="Genomic_DNA"/>
</dbReference>
<accession>A0ACC1XDK6</accession>
<evidence type="ECO:0000313" key="1">
    <source>
        <dbReference type="EMBL" id="KAJ4709334.1"/>
    </source>
</evidence>
<reference evidence="1 2" key="1">
    <citation type="journal article" date="2023" name="Science">
        <title>Complex scaffold remodeling in plant triterpene biosynthesis.</title>
        <authorList>
            <person name="De La Pena R."/>
            <person name="Hodgson H."/>
            <person name="Liu J.C."/>
            <person name="Stephenson M.J."/>
            <person name="Martin A.C."/>
            <person name="Owen C."/>
            <person name="Harkess A."/>
            <person name="Leebens-Mack J."/>
            <person name="Jimenez L.E."/>
            <person name="Osbourn A."/>
            <person name="Sattely E.S."/>
        </authorList>
    </citation>
    <scope>NUCLEOTIDE SEQUENCE [LARGE SCALE GENOMIC DNA]</scope>
    <source>
        <strain evidence="2">cv. JPN11</strain>
        <tissue evidence="1">Leaf</tissue>
    </source>
</reference>
<organism evidence="1 2">
    <name type="scientific">Melia azedarach</name>
    <name type="common">Chinaberry tree</name>
    <dbReference type="NCBI Taxonomy" id="155640"/>
    <lineage>
        <taxon>Eukaryota</taxon>
        <taxon>Viridiplantae</taxon>
        <taxon>Streptophyta</taxon>
        <taxon>Embryophyta</taxon>
        <taxon>Tracheophyta</taxon>
        <taxon>Spermatophyta</taxon>
        <taxon>Magnoliopsida</taxon>
        <taxon>eudicotyledons</taxon>
        <taxon>Gunneridae</taxon>
        <taxon>Pentapetalae</taxon>
        <taxon>rosids</taxon>
        <taxon>malvids</taxon>
        <taxon>Sapindales</taxon>
        <taxon>Meliaceae</taxon>
        <taxon>Melia</taxon>
    </lineage>
</organism>
<comment type="caution">
    <text evidence="1">The sequence shown here is derived from an EMBL/GenBank/DDBJ whole genome shotgun (WGS) entry which is preliminary data.</text>
</comment>
<dbReference type="Proteomes" id="UP001164539">
    <property type="component" value="Chromosome 10"/>
</dbReference>
<keyword evidence="2" id="KW-1185">Reference proteome</keyword>
<protein>
    <submittedName>
        <fullName evidence="1">DUF761 domain-containing protein</fullName>
    </submittedName>
</protein>